<proteinExistence type="predicted"/>
<sequence>MKKPKVVKKYYFKDMTNSDMVELLDKELPINMKYNEDLIDRICNRYPLLDKKQISIIVKSVFQSFRDLLFFGKVLNFNNLFFDTKLLVFAHRRGGHIFPSLKVKMSTPPPLR</sequence>
<gene>
    <name evidence="1" type="ORF">UFOVP1290_538</name>
</gene>
<organism evidence="1">
    <name type="scientific">uncultured Caudovirales phage</name>
    <dbReference type="NCBI Taxonomy" id="2100421"/>
    <lineage>
        <taxon>Viruses</taxon>
        <taxon>Duplodnaviria</taxon>
        <taxon>Heunggongvirae</taxon>
        <taxon>Uroviricota</taxon>
        <taxon>Caudoviricetes</taxon>
        <taxon>Peduoviridae</taxon>
        <taxon>Maltschvirus</taxon>
        <taxon>Maltschvirus maltsch</taxon>
    </lineage>
</organism>
<evidence type="ECO:0000313" key="1">
    <source>
        <dbReference type="EMBL" id="CAB4197018.1"/>
    </source>
</evidence>
<protein>
    <submittedName>
        <fullName evidence="1">Uncharacterized protein</fullName>
    </submittedName>
</protein>
<reference evidence="1" key="1">
    <citation type="submission" date="2020-05" db="EMBL/GenBank/DDBJ databases">
        <authorList>
            <person name="Chiriac C."/>
            <person name="Salcher M."/>
            <person name="Ghai R."/>
            <person name="Kavagutti S V."/>
        </authorList>
    </citation>
    <scope>NUCLEOTIDE SEQUENCE</scope>
</reference>
<name>A0A6J5RTW0_9CAUD</name>
<accession>A0A6J5RTW0</accession>
<dbReference type="EMBL" id="LR797252">
    <property type="protein sequence ID" value="CAB4197018.1"/>
    <property type="molecule type" value="Genomic_DNA"/>
</dbReference>